<protein>
    <recommendedName>
        <fullName evidence="4">AA1-like domain-containing protein</fullName>
    </recommendedName>
</protein>
<evidence type="ECO:0000256" key="1">
    <source>
        <dbReference type="SAM" id="SignalP"/>
    </source>
</evidence>
<evidence type="ECO:0000313" key="3">
    <source>
        <dbReference type="Proteomes" id="UP001517376"/>
    </source>
</evidence>
<sequence length="108" mass="11671">MRLFPALSLSAALALASAAPALSLDRRVTIINNTGFTIVRFYGSNTGSDSWQEDILGQDVLPSGSSVVINFDDATGYCMFDFRAEFEDGDVLERGGVNVCETATFTYE</sequence>
<feature type="signal peptide" evidence="1">
    <location>
        <begin position="1"/>
        <end position="21"/>
    </location>
</feature>
<dbReference type="RefSeq" id="WP_161768627.1">
    <property type="nucleotide sequence ID" value="NZ_JAAATW010000007.1"/>
</dbReference>
<keyword evidence="3" id="KW-1185">Reference proteome</keyword>
<organism evidence="2 3">
    <name type="scientific">Paragemmobacter ruber</name>
    <dbReference type="NCBI Taxonomy" id="1985673"/>
    <lineage>
        <taxon>Bacteria</taxon>
        <taxon>Pseudomonadati</taxon>
        <taxon>Pseudomonadota</taxon>
        <taxon>Alphaproteobacteria</taxon>
        <taxon>Rhodobacterales</taxon>
        <taxon>Paracoccaceae</taxon>
        <taxon>Paragemmobacter</taxon>
    </lineage>
</organism>
<evidence type="ECO:0008006" key="4">
    <source>
        <dbReference type="Google" id="ProtNLM"/>
    </source>
</evidence>
<comment type="caution">
    <text evidence="2">The sequence shown here is derived from an EMBL/GenBank/DDBJ whole genome shotgun (WGS) entry which is preliminary data.</text>
</comment>
<proteinExistence type="predicted"/>
<evidence type="ECO:0000313" key="2">
    <source>
        <dbReference type="EMBL" id="NBE09573.1"/>
    </source>
</evidence>
<reference evidence="3" key="1">
    <citation type="submission" date="2020-01" db="EMBL/GenBank/DDBJ databases">
        <title>Sphingomonas sp. strain CSW-10.</title>
        <authorList>
            <person name="Chen W.-M."/>
        </authorList>
    </citation>
    <scope>NUCLEOTIDE SEQUENCE [LARGE SCALE GENOMIC DNA]</scope>
    <source>
        <strain evidence="3">CCP-1</strain>
    </source>
</reference>
<keyword evidence="1" id="KW-0732">Signal</keyword>
<name>A0ABW9YAT1_9RHOB</name>
<gene>
    <name evidence="2" type="ORF">GU920_18680</name>
</gene>
<accession>A0ABW9YAT1</accession>
<dbReference type="Proteomes" id="UP001517376">
    <property type="component" value="Unassembled WGS sequence"/>
</dbReference>
<feature type="chain" id="PRO_5046521235" description="AA1-like domain-containing protein" evidence="1">
    <location>
        <begin position="22"/>
        <end position="108"/>
    </location>
</feature>
<dbReference type="EMBL" id="JAAATW010000007">
    <property type="protein sequence ID" value="NBE09573.1"/>
    <property type="molecule type" value="Genomic_DNA"/>
</dbReference>